<feature type="region of interest" description="Disordered" evidence="3">
    <location>
        <begin position="128"/>
        <end position="216"/>
    </location>
</feature>
<evidence type="ECO:0000313" key="5">
    <source>
        <dbReference type="EMBL" id="CAL0331905.1"/>
    </source>
</evidence>
<reference evidence="5 6" key="1">
    <citation type="submission" date="2024-03" db="EMBL/GenBank/DDBJ databases">
        <authorList>
            <person name="Martinez-Hernandez J."/>
        </authorList>
    </citation>
    <scope>NUCLEOTIDE SEQUENCE [LARGE SCALE GENOMIC DNA]</scope>
</reference>
<evidence type="ECO:0000259" key="4">
    <source>
        <dbReference type="PROSITE" id="PS50103"/>
    </source>
</evidence>
<dbReference type="Proteomes" id="UP001497480">
    <property type="component" value="Unassembled WGS sequence"/>
</dbReference>
<feature type="region of interest" description="Disordered" evidence="3">
    <location>
        <begin position="461"/>
        <end position="481"/>
    </location>
</feature>
<feature type="compositionally biased region" description="Basic and acidic residues" evidence="3">
    <location>
        <begin position="461"/>
        <end position="470"/>
    </location>
</feature>
<accession>A0AAV1YDL1</accession>
<feature type="domain" description="C3H1-type" evidence="4">
    <location>
        <begin position="496"/>
        <end position="524"/>
    </location>
</feature>
<feature type="zinc finger region" description="C3H1-type" evidence="2">
    <location>
        <begin position="496"/>
        <end position="524"/>
    </location>
</feature>
<evidence type="ECO:0000256" key="1">
    <source>
        <dbReference type="ARBA" id="ARBA00023125"/>
    </source>
</evidence>
<dbReference type="GO" id="GO:0008270">
    <property type="term" value="F:zinc ion binding"/>
    <property type="evidence" value="ECO:0007669"/>
    <property type="project" value="UniProtKB-KW"/>
</dbReference>
<organism evidence="5 6">
    <name type="scientific">Lupinus luteus</name>
    <name type="common">European yellow lupine</name>
    <dbReference type="NCBI Taxonomy" id="3873"/>
    <lineage>
        <taxon>Eukaryota</taxon>
        <taxon>Viridiplantae</taxon>
        <taxon>Streptophyta</taxon>
        <taxon>Embryophyta</taxon>
        <taxon>Tracheophyta</taxon>
        <taxon>Spermatophyta</taxon>
        <taxon>Magnoliopsida</taxon>
        <taxon>eudicotyledons</taxon>
        <taxon>Gunneridae</taxon>
        <taxon>Pentapetalae</taxon>
        <taxon>rosids</taxon>
        <taxon>fabids</taxon>
        <taxon>Fabales</taxon>
        <taxon>Fabaceae</taxon>
        <taxon>Papilionoideae</taxon>
        <taxon>50 kb inversion clade</taxon>
        <taxon>genistoids sensu lato</taxon>
        <taxon>core genistoids</taxon>
        <taxon>Genisteae</taxon>
        <taxon>Lupinus</taxon>
    </lineage>
</organism>
<evidence type="ECO:0000313" key="6">
    <source>
        <dbReference type="Proteomes" id="UP001497480"/>
    </source>
</evidence>
<dbReference type="GO" id="GO:0003677">
    <property type="term" value="F:DNA binding"/>
    <property type="evidence" value="ECO:0007669"/>
    <property type="project" value="UniProtKB-KW"/>
</dbReference>
<evidence type="ECO:0000256" key="2">
    <source>
        <dbReference type="PROSITE-ProRule" id="PRU00723"/>
    </source>
</evidence>
<feature type="compositionally biased region" description="Low complexity" evidence="3">
    <location>
        <begin position="293"/>
        <end position="306"/>
    </location>
</feature>
<feature type="compositionally biased region" description="Polar residues" evidence="3">
    <location>
        <begin position="169"/>
        <end position="211"/>
    </location>
</feature>
<dbReference type="PANTHER" id="PTHR33400">
    <property type="entry name" value="ZINC FINGER CCCH DOMAIN-CONTAINING PROTEIN 6-RELATED"/>
    <property type="match status" value="1"/>
</dbReference>
<feature type="region of interest" description="Disordered" evidence="3">
    <location>
        <begin position="269"/>
        <end position="319"/>
    </location>
</feature>
<keyword evidence="2" id="KW-0479">Metal-binding</keyword>
<name>A0AAV1YDL1_LUPLU</name>
<comment type="caution">
    <text evidence="5">The sequence shown here is derived from an EMBL/GenBank/DDBJ whole genome shotgun (WGS) entry which is preliminary data.</text>
</comment>
<keyword evidence="2" id="KW-0863">Zinc-finger</keyword>
<dbReference type="PROSITE" id="PS50103">
    <property type="entry name" value="ZF_C3H1"/>
    <property type="match status" value="1"/>
</dbReference>
<dbReference type="AlphaFoldDB" id="A0AAV1YDL1"/>
<proteinExistence type="predicted"/>
<dbReference type="InterPro" id="IPR000571">
    <property type="entry name" value="Znf_CCCH"/>
</dbReference>
<protein>
    <recommendedName>
        <fullName evidence="4">C3H1-type domain-containing protein</fullName>
    </recommendedName>
</protein>
<dbReference type="EMBL" id="CAXHTB010000023">
    <property type="protein sequence ID" value="CAL0331905.1"/>
    <property type="molecule type" value="Genomic_DNA"/>
</dbReference>
<gene>
    <name evidence="5" type="ORF">LLUT_LOCUS32965</name>
</gene>
<evidence type="ECO:0000256" key="3">
    <source>
        <dbReference type="SAM" id="MobiDB-lite"/>
    </source>
</evidence>
<dbReference type="PANTHER" id="PTHR33400:SF9">
    <property type="entry name" value="C3H1-TYPE DOMAIN-CONTAINING PROTEIN"/>
    <property type="match status" value="1"/>
</dbReference>
<sequence>MKRQRKSNMVSWAPGPNLCQVKLFLSDDCPSKVGQKSQENLQAKTLTMLPSSTNENNDLPPGFEGNYFLNLSKAKFSHIPQIKWECAPQFTPDPEWRLAAGEHSRETVDQKLREMRVLEAVYPRISAIPPSPSVSSKVEQEEYDDKLTPLIPITESAEEEDSADITPEMASTQPFDTTTNLQSQNFPQSTSATSPIIQQCHASSTVPSSSCGGPLPGISPGLEQDLSAAVIAAISKSNDQGNLIDMDLLAKIFNDPILVEKLIKERGTTAAAAPVNASSSGVGRPTSGLEPATSVPVSKPTTPPSTMALPSMSNKATKPASFLTPAPGKPADSSVSIFTSALHNPVGKSAAPSFTLSTPPPSPPAPLNHKHVNTNVHHMTDVVLRTLNTHPSQQDLLVSYGLRRSESLSTLPPFPSTTMNAHAGTNQVGLIATSAPYQPSISSAFAVKKDANYYKNLIKQHGADKKDKQDSQIGTHHNNFEDSKTVQNFKMGEIISKIQKPCMYFKSPRGCRNGFNCPYQHDMSVQLRVSNVLELPNQKRFKLGPEINWRV</sequence>
<keyword evidence="6" id="KW-1185">Reference proteome</keyword>
<keyword evidence="2" id="KW-0862">Zinc</keyword>
<keyword evidence="1" id="KW-0238">DNA-binding</keyword>